<evidence type="ECO:0000259" key="7">
    <source>
        <dbReference type="PROSITE" id="PS50975"/>
    </source>
</evidence>
<dbReference type="SUPFAM" id="SSF52440">
    <property type="entry name" value="PreATP-grasp domain"/>
    <property type="match status" value="1"/>
</dbReference>
<name>A0A9P7Z3I4_9HELO</name>
<evidence type="ECO:0000256" key="2">
    <source>
        <dbReference type="ARBA" id="ARBA00022598"/>
    </source>
</evidence>
<dbReference type="AlphaFoldDB" id="A0A9P7Z3I4"/>
<dbReference type="InterPro" id="IPR005481">
    <property type="entry name" value="BC-like_N"/>
</dbReference>
<keyword evidence="2" id="KW-0436">Ligase</keyword>
<evidence type="ECO:0000259" key="8">
    <source>
        <dbReference type="PROSITE" id="PS50979"/>
    </source>
</evidence>
<keyword evidence="5" id="KW-0092">Biotin</keyword>
<keyword evidence="10" id="KW-1185">Reference proteome</keyword>
<dbReference type="InterPro" id="IPR005479">
    <property type="entry name" value="CPAse_ATP-bd"/>
</dbReference>
<dbReference type="InterPro" id="IPR050856">
    <property type="entry name" value="Biotin_carboxylase_complex"/>
</dbReference>
<dbReference type="PROSITE" id="PS50975">
    <property type="entry name" value="ATP_GRASP"/>
    <property type="match status" value="1"/>
</dbReference>
<dbReference type="OrthoDB" id="196847at2759"/>
<comment type="caution">
    <text evidence="9">The sequence shown here is derived from an EMBL/GenBank/DDBJ whole genome shotgun (WGS) entry which is preliminary data.</text>
</comment>
<dbReference type="InterPro" id="IPR011761">
    <property type="entry name" value="ATP-grasp"/>
</dbReference>
<dbReference type="PROSITE" id="PS50979">
    <property type="entry name" value="BC"/>
    <property type="match status" value="1"/>
</dbReference>
<sequence length="653" mass="71362">MIPASRSRAIARTLLTNHPRHLSTSPSTPITSVLIANRGEIALRVGRTASALGVKCTTIYTDPDALSQHALSSPLAVNLGAANAYLDGERIIKVAKERGCEALHPGYGFLSENSAFARRCVEEGLVFIGPPWKAIEAMGNKSRSKDIMIKAGVPCIPGYHGADQEPQLLLEEAKKIGFPVMVKAVKGGGGKGMRIVLTKDEFLDKLESAKSEGRNSFGDDVMLVEKYIGTPRHIEVQVFADKHGNAVALGERDCSLQRRHQKILEEAPAPNLAEDIRQDLWEKARAAALAVGYEGAGTVEFIFDNDTNEFFFMEMNTRLQVEHPVTEAITGEDLVSWQFKVAAGEPLPLDQATIAQRISKRGWAIEARIYAENPSQNFMPDSGKLIHLREPKIDESVRIDAGFIEGDTVSSNYDGMIAKLIVNGPTREVTIRKLHAALQDYEVVGLSTNIEFLKKICKSPGFIKGDVETGYIQKHHDELFASEIIQPETFAQAALGLLSKELSAAPPVGAHGTAIGFSSQGQRQFTFLTSDKDAVPVIVSMNQSGRKIFDISVKSPTLDTTYPSVICEPSSSSISTFFPHTRIESILITDGDKLTIFQQGKQIQLMLATPSWYEKALGLKDVANSVLAPMPCKLLRNEVREGDEVEKDQALVV</sequence>
<dbReference type="GO" id="GO:0004485">
    <property type="term" value="F:methylcrotonoyl-CoA carboxylase activity"/>
    <property type="evidence" value="ECO:0007669"/>
    <property type="project" value="TreeGrafter"/>
</dbReference>
<dbReference type="InterPro" id="IPR011054">
    <property type="entry name" value="Rudment_hybrid_motif"/>
</dbReference>
<comment type="cofactor">
    <cofactor evidence="1">
        <name>biotin</name>
        <dbReference type="ChEBI" id="CHEBI:57586"/>
    </cofactor>
</comment>
<dbReference type="InterPro" id="IPR005482">
    <property type="entry name" value="Biotin_COase_C"/>
</dbReference>
<dbReference type="Pfam" id="PF02785">
    <property type="entry name" value="Biotin_carb_C"/>
    <property type="match status" value="1"/>
</dbReference>
<dbReference type="EMBL" id="MU253893">
    <property type="protein sequence ID" value="KAG9244631.1"/>
    <property type="molecule type" value="Genomic_DNA"/>
</dbReference>
<dbReference type="PANTHER" id="PTHR18866:SF33">
    <property type="entry name" value="METHYLCROTONOYL-COA CARBOXYLASE SUBUNIT ALPHA, MITOCHONDRIAL-RELATED"/>
    <property type="match status" value="1"/>
</dbReference>
<evidence type="ECO:0000313" key="10">
    <source>
        <dbReference type="Proteomes" id="UP000887226"/>
    </source>
</evidence>
<organism evidence="9 10">
    <name type="scientific">Calycina marina</name>
    <dbReference type="NCBI Taxonomy" id="1763456"/>
    <lineage>
        <taxon>Eukaryota</taxon>
        <taxon>Fungi</taxon>
        <taxon>Dikarya</taxon>
        <taxon>Ascomycota</taxon>
        <taxon>Pezizomycotina</taxon>
        <taxon>Leotiomycetes</taxon>
        <taxon>Helotiales</taxon>
        <taxon>Pezizellaceae</taxon>
        <taxon>Calycina</taxon>
    </lineage>
</organism>
<evidence type="ECO:0000256" key="3">
    <source>
        <dbReference type="ARBA" id="ARBA00022741"/>
    </source>
</evidence>
<dbReference type="GO" id="GO:0046872">
    <property type="term" value="F:metal ion binding"/>
    <property type="evidence" value="ECO:0007669"/>
    <property type="project" value="InterPro"/>
</dbReference>
<dbReference type="Proteomes" id="UP000887226">
    <property type="component" value="Unassembled WGS sequence"/>
</dbReference>
<dbReference type="FunFam" id="3.30.1490.20:FF:000003">
    <property type="entry name" value="acetyl-CoA carboxylase isoform X1"/>
    <property type="match status" value="1"/>
</dbReference>
<gene>
    <name evidence="9" type="ORF">BJ878DRAFT_534435</name>
</gene>
<evidence type="ECO:0000256" key="5">
    <source>
        <dbReference type="ARBA" id="ARBA00023267"/>
    </source>
</evidence>
<dbReference type="InterPro" id="IPR011764">
    <property type="entry name" value="Biotin_carboxylation_dom"/>
</dbReference>
<dbReference type="PANTHER" id="PTHR18866">
    <property type="entry name" value="CARBOXYLASE:PYRUVATE/ACETYL-COA/PROPIONYL-COA CARBOXYLASE"/>
    <property type="match status" value="1"/>
</dbReference>
<dbReference type="InterPro" id="IPR016185">
    <property type="entry name" value="PreATP-grasp_dom_sf"/>
</dbReference>
<dbReference type="GO" id="GO:0005739">
    <property type="term" value="C:mitochondrion"/>
    <property type="evidence" value="ECO:0007669"/>
    <property type="project" value="TreeGrafter"/>
</dbReference>
<reference evidence="9" key="1">
    <citation type="journal article" date="2021" name="IMA Fungus">
        <title>Genomic characterization of three marine fungi, including Emericellopsis atlantica sp. nov. with signatures of a generalist lifestyle and marine biomass degradation.</title>
        <authorList>
            <person name="Hagestad O.C."/>
            <person name="Hou L."/>
            <person name="Andersen J.H."/>
            <person name="Hansen E.H."/>
            <person name="Altermark B."/>
            <person name="Li C."/>
            <person name="Kuhnert E."/>
            <person name="Cox R.J."/>
            <person name="Crous P.W."/>
            <person name="Spatafora J.W."/>
            <person name="Lail K."/>
            <person name="Amirebrahimi M."/>
            <person name="Lipzen A."/>
            <person name="Pangilinan J."/>
            <person name="Andreopoulos W."/>
            <person name="Hayes R.D."/>
            <person name="Ng V."/>
            <person name="Grigoriev I.V."/>
            <person name="Jackson S.A."/>
            <person name="Sutton T.D.S."/>
            <person name="Dobson A.D.W."/>
            <person name="Rama T."/>
        </authorList>
    </citation>
    <scope>NUCLEOTIDE SEQUENCE</scope>
    <source>
        <strain evidence="9">TRa3180A</strain>
    </source>
</reference>
<dbReference type="SUPFAM" id="SSF51246">
    <property type="entry name" value="Rudiment single hybrid motif"/>
    <property type="match status" value="1"/>
</dbReference>
<dbReference type="Pfam" id="PF00289">
    <property type="entry name" value="Biotin_carb_N"/>
    <property type="match status" value="1"/>
</dbReference>
<accession>A0A9P7Z3I4</accession>
<evidence type="ECO:0000256" key="6">
    <source>
        <dbReference type="PROSITE-ProRule" id="PRU00409"/>
    </source>
</evidence>
<dbReference type="Gene3D" id="3.30.470.20">
    <property type="entry name" value="ATP-grasp fold, B domain"/>
    <property type="match status" value="1"/>
</dbReference>
<dbReference type="SUPFAM" id="SSF56059">
    <property type="entry name" value="Glutathione synthetase ATP-binding domain-like"/>
    <property type="match status" value="1"/>
</dbReference>
<protein>
    <submittedName>
        <fullName evidence="9">3-methylcrotonyl-CoA carboxylase-like protein subunit alpha</fullName>
    </submittedName>
</protein>
<evidence type="ECO:0000313" key="9">
    <source>
        <dbReference type="EMBL" id="KAG9244631.1"/>
    </source>
</evidence>
<proteinExistence type="predicted"/>
<feature type="domain" description="Biotin carboxylation" evidence="8">
    <location>
        <begin position="29"/>
        <end position="477"/>
    </location>
</feature>
<dbReference type="PROSITE" id="PS00867">
    <property type="entry name" value="CPSASE_2"/>
    <property type="match status" value="1"/>
</dbReference>
<dbReference type="GO" id="GO:0005524">
    <property type="term" value="F:ATP binding"/>
    <property type="evidence" value="ECO:0007669"/>
    <property type="project" value="UniProtKB-UniRule"/>
</dbReference>
<dbReference type="Pfam" id="PF02786">
    <property type="entry name" value="CPSase_L_D2"/>
    <property type="match status" value="1"/>
</dbReference>
<dbReference type="SMART" id="SM00878">
    <property type="entry name" value="Biotin_carb_C"/>
    <property type="match status" value="1"/>
</dbReference>
<keyword evidence="4 6" id="KW-0067">ATP-binding</keyword>
<keyword evidence="3 6" id="KW-0547">Nucleotide-binding</keyword>
<feature type="domain" description="ATP-grasp" evidence="7">
    <location>
        <begin position="145"/>
        <end position="343"/>
    </location>
</feature>
<dbReference type="FunFam" id="3.30.470.20:FF:000028">
    <property type="entry name" value="Methylcrotonoyl-CoA carboxylase subunit alpha, mitochondrial"/>
    <property type="match status" value="1"/>
</dbReference>
<evidence type="ECO:0000256" key="1">
    <source>
        <dbReference type="ARBA" id="ARBA00001953"/>
    </source>
</evidence>
<evidence type="ECO:0000256" key="4">
    <source>
        <dbReference type="ARBA" id="ARBA00022840"/>
    </source>
</evidence>